<proteinExistence type="predicted"/>
<accession>A0AA97DB44</accession>
<dbReference type="AlphaFoldDB" id="A0AA97DB44"/>
<feature type="transmembrane region" description="Helical" evidence="6">
    <location>
        <begin position="20"/>
        <end position="40"/>
    </location>
</feature>
<dbReference type="Proteomes" id="UP001300604">
    <property type="component" value="Chromosome"/>
</dbReference>
<evidence type="ECO:0000256" key="5">
    <source>
        <dbReference type="ARBA" id="ARBA00023136"/>
    </source>
</evidence>
<gene>
    <name evidence="8" type="ORF">PXC00_01230</name>
</gene>
<dbReference type="KEGG" id="carl:PXC00_01230"/>
<dbReference type="RefSeq" id="WP_275844620.1">
    <property type="nucleotide sequence ID" value="NZ_CP135996.1"/>
</dbReference>
<evidence type="ECO:0000256" key="3">
    <source>
        <dbReference type="ARBA" id="ARBA00022692"/>
    </source>
</evidence>
<evidence type="ECO:0000313" key="9">
    <source>
        <dbReference type="Proteomes" id="UP001300604"/>
    </source>
</evidence>
<feature type="domain" description="ABC3 transporter permease C-terminal" evidence="7">
    <location>
        <begin position="246"/>
        <end position="348"/>
    </location>
</feature>
<reference evidence="9" key="2">
    <citation type="submission" date="2024-06" db="EMBL/GenBank/DDBJ databases">
        <title>Caproicibacterium argilliputei sp. nov, a novel caproic acid producing anaerobic bacterium isolated from pit mud.</title>
        <authorList>
            <person name="Zeng C."/>
        </authorList>
    </citation>
    <scope>NUCLEOTIDE SEQUENCE [LARGE SCALE GENOMIC DNA]</scope>
    <source>
        <strain evidence="9">ZCY20-5</strain>
    </source>
</reference>
<protein>
    <submittedName>
        <fullName evidence="8">FtsX-like permease family protein</fullName>
    </submittedName>
</protein>
<dbReference type="Pfam" id="PF02687">
    <property type="entry name" value="FtsX"/>
    <property type="match status" value="1"/>
</dbReference>
<keyword evidence="5 6" id="KW-0472">Membrane</keyword>
<evidence type="ECO:0000259" key="7">
    <source>
        <dbReference type="Pfam" id="PF02687"/>
    </source>
</evidence>
<keyword evidence="3 6" id="KW-0812">Transmembrane</keyword>
<feature type="transmembrane region" description="Helical" evidence="6">
    <location>
        <begin position="329"/>
        <end position="352"/>
    </location>
</feature>
<dbReference type="EMBL" id="CP135996">
    <property type="protein sequence ID" value="WOC32519.1"/>
    <property type="molecule type" value="Genomic_DNA"/>
</dbReference>
<keyword evidence="4 6" id="KW-1133">Transmembrane helix</keyword>
<evidence type="ECO:0000256" key="2">
    <source>
        <dbReference type="ARBA" id="ARBA00022475"/>
    </source>
</evidence>
<sequence>MKRFRLIRKEITLLYHNNRVAFFIFLLVQVTVSVGFLFFFTTTYTARQNYVRQYDSMRTITAKLPLSAQVQKPEQLPEKLMKNSILTPTNLTFSFILPSEKDSAAPQKFIAYWNPDEFAYQVVGGKITKQQIQSGAKVLISGYPDLSPEDRGTRYATGSTVQLNGMPFQVIGTNPLSYHMSGEIPYTVGLRSFVLTQVDVTIPASAADDEKQQLSDYVRGLLPGAELTVPQSLTERTFVSLLFPFLAALLIGVSALVNLLFIFKYMLESSKKSYFVLQVCGCSRGKMLEILFGELLLLFTGCYLLGTAIFAGLRYAFRTNTVFTNSAFVPAHVLVIYCVTVCLMVLLILPYLRHYGKQIVNSGGEL</sequence>
<feature type="transmembrane region" description="Helical" evidence="6">
    <location>
        <begin position="295"/>
        <end position="317"/>
    </location>
</feature>
<organism evidence="8 9">
    <name type="scientific">Caproicibacterium argilliputei</name>
    <dbReference type="NCBI Taxonomy" id="3030016"/>
    <lineage>
        <taxon>Bacteria</taxon>
        <taxon>Bacillati</taxon>
        <taxon>Bacillota</taxon>
        <taxon>Clostridia</taxon>
        <taxon>Eubacteriales</taxon>
        <taxon>Oscillospiraceae</taxon>
        <taxon>Caproicibacterium</taxon>
    </lineage>
</organism>
<dbReference type="GO" id="GO:0005886">
    <property type="term" value="C:plasma membrane"/>
    <property type="evidence" value="ECO:0007669"/>
    <property type="project" value="UniProtKB-SubCell"/>
</dbReference>
<comment type="subcellular location">
    <subcellularLocation>
        <location evidence="1">Cell membrane</location>
        <topology evidence="1">Multi-pass membrane protein</topology>
    </subcellularLocation>
</comment>
<evidence type="ECO:0000313" key="8">
    <source>
        <dbReference type="EMBL" id="WOC32519.1"/>
    </source>
</evidence>
<name>A0AA97DB44_9FIRM</name>
<reference evidence="9" key="3">
    <citation type="submission" date="2024-06" db="EMBL/GenBank/DDBJ databases">
        <authorList>
            <person name="Zeng C."/>
        </authorList>
    </citation>
    <scope>NUCLEOTIDE SEQUENCE [LARGE SCALE GENOMIC DNA]</scope>
    <source>
        <strain evidence="9">ZCY20-5</strain>
    </source>
</reference>
<dbReference type="InterPro" id="IPR003838">
    <property type="entry name" value="ABC3_permease_C"/>
</dbReference>
<feature type="transmembrane region" description="Helical" evidence="6">
    <location>
        <begin position="241"/>
        <end position="263"/>
    </location>
</feature>
<reference evidence="8 9" key="1">
    <citation type="submission" date="2024-06" db="EMBL/GenBank/DDBJ databases">
        <title>Caproicibacterium argilliputei sp. nov, a novel caproic acid producing anaerobic bacterium isolated from pit mud.</title>
        <authorList>
            <person name="Xia S."/>
        </authorList>
    </citation>
    <scope>NUCLEOTIDE SEQUENCE [LARGE SCALE GENOMIC DNA]</scope>
    <source>
        <strain evidence="8 9">ZCY20-5</strain>
    </source>
</reference>
<keyword evidence="9" id="KW-1185">Reference proteome</keyword>
<keyword evidence="2" id="KW-1003">Cell membrane</keyword>
<evidence type="ECO:0000256" key="1">
    <source>
        <dbReference type="ARBA" id="ARBA00004651"/>
    </source>
</evidence>
<evidence type="ECO:0000256" key="4">
    <source>
        <dbReference type="ARBA" id="ARBA00022989"/>
    </source>
</evidence>
<evidence type="ECO:0000256" key="6">
    <source>
        <dbReference type="SAM" id="Phobius"/>
    </source>
</evidence>